<dbReference type="OMA" id="GRTCATQ"/>
<evidence type="ECO:0000256" key="1">
    <source>
        <dbReference type="PROSITE-ProRule" id="PRU00235"/>
    </source>
</evidence>
<dbReference type="AlphaFoldDB" id="A0A078B8W2"/>
<protein>
    <submittedName>
        <fullName evidence="4">Chromosome condensation regulator rcc1</fullName>
    </submittedName>
</protein>
<evidence type="ECO:0000313" key="4">
    <source>
        <dbReference type="EMBL" id="CDW89983.1"/>
    </source>
</evidence>
<evidence type="ECO:0000313" key="5">
    <source>
        <dbReference type="Proteomes" id="UP000039865"/>
    </source>
</evidence>
<dbReference type="SUPFAM" id="SSF50985">
    <property type="entry name" value="RCC1/BLIP-II"/>
    <property type="match status" value="1"/>
</dbReference>
<dbReference type="EMBL" id="CCKQ01018046">
    <property type="protein sequence ID" value="CDW89983.1"/>
    <property type="molecule type" value="Genomic_DNA"/>
</dbReference>
<dbReference type="OrthoDB" id="310865at2759"/>
<dbReference type="GO" id="GO:0005737">
    <property type="term" value="C:cytoplasm"/>
    <property type="evidence" value="ECO:0007669"/>
    <property type="project" value="TreeGrafter"/>
</dbReference>
<organism evidence="4 5">
    <name type="scientific">Stylonychia lemnae</name>
    <name type="common">Ciliate</name>
    <dbReference type="NCBI Taxonomy" id="5949"/>
    <lineage>
        <taxon>Eukaryota</taxon>
        <taxon>Sar</taxon>
        <taxon>Alveolata</taxon>
        <taxon>Ciliophora</taxon>
        <taxon>Intramacronucleata</taxon>
        <taxon>Spirotrichea</taxon>
        <taxon>Stichotrichia</taxon>
        <taxon>Sporadotrichida</taxon>
        <taxon>Oxytrichidae</taxon>
        <taxon>Stylonychinae</taxon>
        <taxon>Stylonychia</taxon>
    </lineage>
</organism>
<evidence type="ECO:0000256" key="3">
    <source>
        <dbReference type="SAM" id="MobiDB-lite"/>
    </source>
</evidence>
<gene>
    <name evidence="4" type="primary">Contig18608.g19770</name>
    <name evidence="4" type="ORF">STYLEM_19123</name>
</gene>
<dbReference type="Gene3D" id="2.130.10.30">
    <property type="entry name" value="Regulator of chromosome condensation 1/beta-lactamase-inhibitor protein II"/>
    <property type="match status" value="1"/>
</dbReference>
<dbReference type="InParanoid" id="A0A078B8W2"/>
<feature type="coiled-coil region" evidence="2">
    <location>
        <begin position="353"/>
        <end position="401"/>
    </location>
</feature>
<dbReference type="PANTHER" id="PTHR45982:SF1">
    <property type="entry name" value="REGULATOR OF CHROMOSOME CONDENSATION"/>
    <property type="match status" value="1"/>
</dbReference>
<name>A0A078B8W2_STYLE</name>
<dbReference type="Pfam" id="PF00415">
    <property type="entry name" value="RCC1"/>
    <property type="match status" value="1"/>
</dbReference>
<reference evidence="4 5" key="1">
    <citation type="submission" date="2014-06" db="EMBL/GenBank/DDBJ databases">
        <authorList>
            <person name="Swart Estienne"/>
        </authorList>
    </citation>
    <scope>NUCLEOTIDE SEQUENCE [LARGE SCALE GENOMIC DNA]</scope>
    <source>
        <strain evidence="4 5">130c</strain>
    </source>
</reference>
<feature type="repeat" description="RCC1" evidence="1">
    <location>
        <begin position="125"/>
        <end position="175"/>
    </location>
</feature>
<keyword evidence="2" id="KW-0175">Coiled coil</keyword>
<feature type="repeat" description="RCC1" evidence="1">
    <location>
        <begin position="176"/>
        <end position="225"/>
    </location>
</feature>
<dbReference type="PRINTS" id="PR00633">
    <property type="entry name" value="RCCNDNSATION"/>
</dbReference>
<dbReference type="PROSITE" id="PS50012">
    <property type="entry name" value="RCC1_3"/>
    <property type="match status" value="2"/>
</dbReference>
<dbReference type="InterPro" id="IPR051553">
    <property type="entry name" value="Ran_GTPase-activating"/>
</dbReference>
<dbReference type="InterPro" id="IPR000408">
    <property type="entry name" value="Reg_chr_condens"/>
</dbReference>
<keyword evidence="5" id="KW-1185">Reference proteome</keyword>
<accession>A0A078B8W2</accession>
<feature type="coiled-coil region" evidence="2">
    <location>
        <begin position="292"/>
        <end position="319"/>
    </location>
</feature>
<feature type="coiled-coil region" evidence="2">
    <location>
        <begin position="518"/>
        <end position="548"/>
    </location>
</feature>
<evidence type="ECO:0000256" key="2">
    <source>
        <dbReference type="SAM" id="Coils"/>
    </source>
</evidence>
<dbReference type="InterPro" id="IPR009091">
    <property type="entry name" value="RCC1/BLIP-II"/>
</dbReference>
<dbReference type="Proteomes" id="UP000039865">
    <property type="component" value="Unassembled WGS sequence"/>
</dbReference>
<proteinExistence type="predicted"/>
<feature type="compositionally biased region" description="Low complexity" evidence="3">
    <location>
        <begin position="20"/>
        <end position="34"/>
    </location>
</feature>
<sequence length="654" mass="76105">MSQSNKSSRPASVAKSALSQKTNNQPNNLQTPTPGQALTANIHNYQSHDTFGNQYLKQEQHAQSGKWGPEKVLHNNDLMKQQEELKKIIKQKYEMIYKFQEFPAECFIAQISFTHLNTFIVTTDGRVFSWGGITFCLGREFIKGNEKDIDEIEYFDSPIVKLATGRTHVLALDVKGRVYSWGKNDHGQLGLSDKSDKEFPTKVDSLRNIVQIYAGDNMSFAVDKFGDTFAWGQNKHNCLLINDKEQIWAFANLPQRVKFPSYFQKSSNVNVIVNNQNGVTMYEAKRPVKSVASETQQELDKAKTENYKLRIQVKELEKKIAKWGSQDQTVDEEMEIKKKCSNDKVIRNLAILIKKIETETQNASQDQKDFNKELKILNSEIESYNKQLMELESKEREILKSSAGANADGRQDKKELQKANNAMKSAIHQKLVMREKERYELHQKGEKAKQTIDEMAENLKIYTSILNERKRTLVNAYLMKNQDDLERILETLYSHFQLVQKTSFDMMSKDNLDYLGSKEILIKSNNELQRLMKELNQQKIEKDDIRYDIFSMIYEMILDNINLRLKQNNYIEGILEQTNQKMEKYVYQFQKKIEEELLSTGQTLLPSKKKQPLTKGFDDEDEDKNEDGEFGKRKQLRQIQFDEKPKKEKNRMCS</sequence>
<feature type="region of interest" description="Disordered" evidence="3">
    <location>
        <begin position="604"/>
        <end position="654"/>
    </location>
</feature>
<dbReference type="GO" id="GO:0005085">
    <property type="term" value="F:guanyl-nucleotide exchange factor activity"/>
    <property type="evidence" value="ECO:0007669"/>
    <property type="project" value="TreeGrafter"/>
</dbReference>
<dbReference type="PANTHER" id="PTHR45982">
    <property type="entry name" value="REGULATOR OF CHROMOSOME CONDENSATION"/>
    <property type="match status" value="1"/>
</dbReference>
<feature type="compositionally biased region" description="Polar residues" evidence="3">
    <location>
        <begin position="1"/>
        <end position="10"/>
    </location>
</feature>
<feature type="region of interest" description="Disordered" evidence="3">
    <location>
        <begin position="1"/>
        <end position="36"/>
    </location>
</feature>